<accession>A0A9D4G8J3</accession>
<evidence type="ECO:0000313" key="2">
    <source>
        <dbReference type="Proteomes" id="UP000828390"/>
    </source>
</evidence>
<comment type="caution">
    <text evidence="1">The sequence shown here is derived from an EMBL/GenBank/DDBJ whole genome shotgun (WGS) entry which is preliminary data.</text>
</comment>
<gene>
    <name evidence="1" type="ORF">DPMN_140971</name>
</gene>
<protein>
    <submittedName>
        <fullName evidence="1">Uncharacterized protein</fullName>
    </submittedName>
</protein>
<dbReference type="AlphaFoldDB" id="A0A9D4G8J3"/>
<proteinExistence type="predicted"/>
<reference evidence="1" key="2">
    <citation type="submission" date="2020-11" db="EMBL/GenBank/DDBJ databases">
        <authorList>
            <person name="McCartney M.A."/>
            <person name="Auch B."/>
            <person name="Kono T."/>
            <person name="Mallez S."/>
            <person name="Becker A."/>
            <person name="Gohl D.M."/>
            <person name="Silverstein K.A.T."/>
            <person name="Koren S."/>
            <person name="Bechman K.B."/>
            <person name="Herman A."/>
            <person name="Abrahante J.E."/>
            <person name="Garbe J."/>
        </authorList>
    </citation>
    <scope>NUCLEOTIDE SEQUENCE</scope>
    <source>
        <strain evidence="1">Duluth1</strain>
        <tissue evidence="1">Whole animal</tissue>
    </source>
</reference>
<keyword evidence="2" id="KW-1185">Reference proteome</keyword>
<name>A0A9D4G8J3_DREPO</name>
<organism evidence="1 2">
    <name type="scientific">Dreissena polymorpha</name>
    <name type="common">Zebra mussel</name>
    <name type="synonym">Mytilus polymorpha</name>
    <dbReference type="NCBI Taxonomy" id="45954"/>
    <lineage>
        <taxon>Eukaryota</taxon>
        <taxon>Metazoa</taxon>
        <taxon>Spiralia</taxon>
        <taxon>Lophotrochozoa</taxon>
        <taxon>Mollusca</taxon>
        <taxon>Bivalvia</taxon>
        <taxon>Autobranchia</taxon>
        <taxon>Heteroconchia</taxon>
        <taxon>Euheterodonta</taxon>
        <taxon>Imparidentia</taxon>
        <taxon>Neoheterodontei</taxon>
        <taxon>Myida</taxon>
        <taxon>Dreissenoidea</taxon>
        <taxon>Dreissenidae</taxon>
        <taxon>Dreissena</taxon>
    </lineage>
</organism>
<dbReference type="Proteomes" id="UP000828390">
    <property type="component" value="Unassembled WGS sequence"/>
</dbReference>
<dbReference type="EMBL" id="JAIWYP010000006">
    <property type="protein sequence ID" value="KAH3812536.1"/>
    <property type="molecule type" value="Genomic_DNA"/>
</dbReference>
<evidence type="ECO:0000313" key="1">
    <source>
        <dbReference type="EMBL" id="KAH3812536.1"/>
    </source>
</evidence>
<reference evidence="1" key="1">
    <citation type="journal article" date="2019" name="bioRxiv">
        <title>The Genome of the Zebra Mussel, Dreissena polymorpha: A Resource for Invasive Species Research.</title>
        <authorList>
            <person name="McCartney M.A."/>
            <person name="Auch B."/>
            <person name="Kono T."/>
            <person name="Mallez S."/>
            <person name="Zhang Y."/>
            <person name="Obille A."/>
            <person name="Becker A."/>
            <person name="Abrahante J.E."/>
            <person name="Garbe J."/>
            <person name="Badalamenti J.P."/>
            <person name="Herman A."/>
            <person name="Mangelson H."/>
            <person name="Liachko I."/>
            <person name="Sullivan S."/>
            <person name="Sone E.D."/>
            <person name="Koren S."/>
            <person name="Silverstein K.A.T."/>
            <person name="Beckman K.B."/>
            <person name="Gohl D.M."/>
        </authorList>
    </citation>
    <scope>NUCLEOTIDE SEQUENCE</scope>
    <source>
        <strain evidence="1">Duluth1</strain>
        <tissue evidence="1">Whole animal</tissue>
    </source>
</reference>
<sequence>MLSANIIASSIYVVRYNDSTSAIMLLVWREIVKFSSHRLVTYAATTDICHVTSIFYRNASRAYPFPLSLPVPTKLTRSHYLPVPTKLTRSHYIELRVFK</sequence>